<dbReference type="VEuPathDB" id="FungiDB:PSHT_11631"/>
<evidence type="ECO:0000313" key="2">
    <source>
        <dbReference type="Proteomes" id="UP000238274"/>
    </source>
</evidence>
<protein>
    <submittedName>
        <fullName evidence="1">Uncharacterized protein</fullName>
    </submittedName>
</protein>
<accession>A0A2S4V1T4</accession>
<reference evidence="2" key="2">
    <citation type="journal article" date="2018" name="BMC Genomics">
        <title>Genomic insights into host adaptation between the wheat stripe rust pathogen (Puccinia striiformis f. sp. tritici) and the barley stripe rust pathogen (Puccinia striiformis f. sp. hordei).</title>
        <authorList>
            <person name="Xia C."/>
            <person name="Wang M."/>
            <person name="Yin C."/>
            <person name="Cornejo O.E."/>
            <person name="Hulbert S.H."/>
            <person name="Chen X."/>
        </authorList>
    </citation>
    <scope>NUCLEOTIDE SEQUENCE [LARGE SCALE GENOMIC DNA]</scope>
    <source>
        <strain evidence="2">93TX-2</strain>
    </source>
</reference>
<dbReference type="VEuPathDB" id="FungiDB:PSTT_12022"/>
<name>A0A2S4V1T4_9BASI</name>
<dbReference type="Proteomes" id="UP000238274">
    <property type="component" value="Unassembled WGS sequence"/>
</dbReference>
<keyword evidence="2" id="KW-1185">Reference proteome</keyword>
<organism evidence="1 2">
    <name type="scientific">Puccinia striiformis</name>
    <dbReference type="NCBI Taxonomy" id="27350"/>
    <lineage>
        <taxon>Eukaryota</taxon>
        <taxon>Fungi</taxon>
        <taxon>Dikarya</taxon>
        <taxon>Basidiomycota</taxon>
        <taxon>Pucciniomycotina</taxon>
        <taxon>Pucciniomycetes</taxon>
        <taxon>Pucciniales</taxon>
        <taxon>Pucciniaceae</taxon>
        <taxon>Puccinia</taxon>
    </lineage>
</organism>
<comment type="caution">
    <text evidence="1">The sequence shown here is derived from an EMBL/GenBank/DDBJ whole genome shotgun (WGS) entry which is preliminary data.</text>
</comment>
<reference evidence="2" key="3">
    <citation type="journal article" date="2018" name="Mol. Plant Microbe Interact.">
        <title>Genome sequence resources for the wheat stripe rust pathogen (Puccinia striiformis f. sp. tritici) and the barley stripe rust pathogen (Puccinia striiformis f. sp. hordei).</title>
        <authorList>
            <person name="Xia C."/>
            <person name="Wang M."/>
            <person name="Yin C."/>
            <person name="Cornejo O.E."/>
            <person name="Hulbert S.H."/>
            <person name="Chen X."/>
        </authorList>
    </citation>
    <scope>NUCLEOTIDE SEQUENCE [LARGE SCALE GENOMIC DNA]</scope>
    <source>
        <strain evidence="2">93TX-2</strain>
    </source>
</reference>
<gene>
    <name evidence="1" type="ORF">PSHT_11631</name>
</gene>
<dbReference type="PANTHER" id="PTHR33069">
    <property type="entry name" value="CHROMOSOME 7, WHOLE GENOME SHOTGUN SEQUENCE-RELATED"/>
    <property type="match status" value="1"/>
</dbReference>
<sequence>MEGWNSSANPFEASVLNTLDLLVHKYEESDYDNGFMTKEQNGLTHDEPDERSKLVDNLQSSHVPSIKAQLVDLLASLNVKDYSKKKSDAGFKLILDKLLALDLTMADTKECIQSATLLIPVDTYDHHLKVFKRFRMRRLVELASGLIESHIPKLFTNCMEMITGNLSTPARGSPEGNQAYRPICEERCFGRPISDLEVLKNAWVGGIESLSDIEITDEEGLLHLTIVGRTSQSAHGKLITELAQRTILLIKLMRVLWNKISEGSPTNPPFALDRELNSKTLSLLDNSPAYIVDRFGVVAQNLFDIYHDLDDGNGAIDDGWQIPLRFQINVISMEVESTLDPLGSHLVPSASAFDHPPLESDFKTWLSMWKGQWSTVKNQFLDVLSCSEGANL</sequence>
<dbReference type="AlphaFoldDB" id="A0A2S4V1T4"/>
<dbReference type="PANTHER" id="PTHR33069:SF3">
    <property type="entry name" value="DYNEIN HEAVY CHAIN TAIL DOMAIN-CONTAINING PROTEIN"/>
    <property type="match status" value="1"/>
</dbReference>
<proteinExistence type="predicted"/>
<reference evidence="1 2" key="1">
    <citation type="submission" date="2017-12" db="EMBL/GenBank/DDBJ databases">
        <title>Gene loss provides genomic basis for host adaptation in cereal stripe rust fungi.</title>
        <authorList>
            <person name="Xia C."/>
        </authorList>
    </citation>
    <scope>NUCLEOTIDE SEQUENCE [LARGE SCALE GENOMIC DNA]</scope>
    <source>
        <strain evidence="1 2">93TX-2</strain>
    </source>
</reference>
<dbReference type="EMBL" id="PKSM01000197">
    <property type="protein sequence ID" value="POW03489.1"/>
    <property type="molecule type" value="Genomic_DNA"/>
</dbReference>
<evidence type="ECO:0000313" key="1">
    <source>
        <dbReference type="EMBL" id="POW03489.1"/>
    </source>
</evidence>